<evidence type="ECO:0000256" key="2">
    <source>
        <dbReference type="SAM" id="Phobius"/>
    </source>
</evidence>
<accession>A0A0G4H4M1</accession>
<organism evidence="3">
    <name type="scientific">Chromera velia CCMP2878</name>
    <dbReference type="NCBI Taxonomy" id="1169474"/>
    <lineage>
        <taxon>Eukaryota</taxon>
        <taxon>Sar</taxon>
        <taxon>Alveolata</taxon>
        <taxon>Colpodellida</taxon>
        <taxon>Chromeraceae</taxon>
        <taxon>Chromera</taxon>
    </lineage>
</organism>
<keyword evidence="2" id="KW-0812">Transmembrane</keyword>
<protein>
    <submittedName>
        <fullName evidence="3">Uncharacterized protein</fullName>
    </submittedName>
</protein>
<reference evidence="3" key="1">
    <citation type="submission" date="2014-11" db="EMBL/GenBank/DDBJ databases">
        <authorList>
            <person name="Otto D Thomas"/>
            <person name="Naeem Raeece"/>
        </authorList>
    </citation>
    <scope>NUCLEOTIDE SEQUENCE</scope>
</reference>
<evidence type="ECO:0000256" key="1">
    <source>
        <dbReference type="SAM" id="MobiDB-lite"/>
    </source>
</evidence>
<feature type="compositionally biased region" description="Basic and acidic residues" evidence="1">
    <location>
        <begin position="34"/>
        <end position="47"/>
    </location>
</feature>
<dbReference type="AlphaFoldDB" id="A0A0G4H4M1"/>
<name>A0A0G4H4M1_9ALVE</name>
<feature type="transmembrane region" description="Helical" evidence="2">
    <location>
        <begin position="181"/>
        <end position="205"/>
    </location>
</feature>
<feature type="transmembrane region" description="Helical" evidence="2">
    <location>
        <begin position="145"/>
        <end position="169"/>
    </location>
</feature>
<sequence>MSKYLKEPEQGFAPTVSGTDSQCLSGDASPVKQEAPDRHSFPPETDTKTSPVHAAEIFDLERAEPEANLKTSAEKRVYRSFPPRPEASVKTSEKRVYRSFPPRISPTGTAVVYVQEENEKKYAYSHSNTSRSLGRATDEEAAMCLWIGCLISTLCFWPATLCIGLYGLISHPSKKSKQVKKAAWCNIATFIVCAIVLAIAVTVIVTNLPKTKTEPGGACRTVRYSNGETRTWCD</sequence>
<proteinExistence type="predicted"/>
<gene>
    <name evidence="3" type="ORF">Cvel_851</name>
</gene>
<dbReference type="VEuPathDB" id="CryptoDB:Cvel_851"/>
<feature type="region of interest" description="Disordered" evidence="1">
    <location>
        <begin position="1"/>
        <end position="53"/>
    </location>
</feature>
<evidence type="ECO:0000313" key="3">
    <source>
        <dbReference type="EMBL" id="CEM38738.1"/>
    </source>
</evidence>
<dbReference type="EMBL" id="CDMZ01001876">
    <property type="protein sequence ID" value="CEM38738.1"/>
    <property type="molecule type" value="Genomic_DNA"/>
</dbReference>
<keyword evidence="2" id="KW-0472">Membrane</keyword>
<keyword evidence="2" id="KW-1133">Transmembrane helix</keyword>